<proteinExistence type="predicted"/>
<reference evidence="2 3" key="1">
    <citation type="journal article" date="2009" name="Infect. Immun.">
        <title>Comparative genomics reveal extensive transposon-mediated genomic plasticity and diversity among potential effector proteins within the genus Coxiella.</title>
        <authorList>
            <person name="Beare P.A."/>
            <person name="Unsworth N."/>
            <person name="Andoh M."/>
            <person name="Voth D.E."/>
            <person name="Omsland A."/>
            <person name="Gilk S.D."/>
            <person name="Williams K.P."/>
            <person name="Sobral B.W."/>
            <person name="Kupko J.J.III."/>
            <person name="Porcella S.F."/>
            <person name="Samuel J.E."/>
            <person name="Heinzen R.A."/>
        </authorList>
    </citation>
    <scope>NUCLEOTIDE SEQUENCE [LARGE SCALE GENOMIC DNA]</scope>
    <source>
        <strain evidence="2 3">Dugway 5J108-111</strain>
    </source>
</reference>
<dbReference type="HOGENOM" id="CLU_028164_1_1_6"/>
<dbReference type="Gene3D" id="3.40.50.300">
    <property type="entry name" value="P-loop containing nucleotide triphosphate hydrolases"/>
    <property type="match status" value="2"/>
</dbReference>
<dbReference type="InterPro" id="IPR033186">
    <property type="entry name" value="HerA_C"/>
</dbReference>
<dbReference type="Proteomes" id="UP000008555">
    <property type="component" value="Chromosome"/>
</dbReference>
<dbReference type="AlphaFoldDB" id="A9KG52"/>
<accession>A9KG52</accession>
<dbReference type="RefSeq" id="WP_011996877.1">
    <property type="nucleotide sequence ID" value="NC_009727.1"/>
</dbReference>
<dbReference type="InterPro" id="IPR051162">
    <property type="entry name" value="T4SS_component"/>
</dbReference>
<dbReference type="InterPro" id="IPR027417">
    <property type="entry name" value="P-loop_NTPase"/>
</dbReference>
<evidence type="ECO:0000313" key="2">
    <source>
        <dbReference type="EMBL" id="ABS77317.1"/>
    </source>
</evidence>
<dbReference type="PANTHER" id="PTHR30121:SF6">
    <property type="entry name" value="SLR6007 PROTEIN"/>
    <property type="match status" value="1"/>
</dbReference>
<dbReference type="EMBL" id="CP000733">
    <property type="protein sequence ID" value="ABS77317.1"/>
    <property type="molecule type" value="Genomic_DNA"/>
</dbReference>
<dbReference type="KEGG" id="cbd:CBUD_1018"/>
<sequence>MEQLLIAKTETGVPKYLNLTMANRHGLITGATGTGKTVTLQRTAEQFSKAGVPVFTTDVKGDLSGIGKPPAPQGCPVIFWDLYGHRGHPLRATISEVGPLLLSRFLNANDVQQGIINAAFNLADEQGLLLLDLKDFRALLTWMSENASSLKIKYGNISSSSVGALQRSLLTLAESGGDQFFGEPSLKLEDLLRKDPSGKGVISILDATTLINDGRLYSTFLLWLLSELFEQLPEVGDLNKPKLIFFFDEAHLLFNSAPKILLEKINQMVRLIRSKAVGVYFATQSPLDIPESVLGQLGNRVQHALRAFTPKDQKAVKTAAQTFRQNPQLATEKVITQLKVGEALVSFLDSAGSPEIVEKVKIMLPESHVGALSDAEREKLIINSSLHGVYDTTIDRESAYEVLEKRMQVKQAPTSKPIQKRPPGRPRQSVAETLLKSTARTVGSQIGRQIIRGLLGSVFKGKK</sequence>
<name>A9KG52_COXBN</name>
<feature type="domain" description="Helicase HerA-like C-terminal" evidence="1">
    <location>
        <begin position="418"/>
        <end position="460"/>
    </location>
</feature>
<gene>
    <name evidence="2" type="ordered locus">CBUD_1018</name>
</gene>
<evidence type="ECO:0000313" key="3">
    <source>
        <dbReference type="Proteomes" id="UP000008555"/>
    </source>
</evidence>
<protein>
    <submittedName>
        <fullName evidence="2">ATPase</fullName>
    </submittedName>
</protein>
<dbReference type="SUPFAM" id="SSF52540">
    <property type="entry name" value="P-loop containing nucleoside triphosphate hydrolases"/>
    <property type="match status" value="1"/>
</dbReference>
<dbReference type="Pfam" id="PF05872">
    <property type="entry name" value="HerA_C"/>
    <property type="match status" value="2"/>
</dbReference>
<organism evidence="2 3">
    <name type="scientific">Coxiella burnetii (strain Dugway 5J108-111)</name>
    <dbReference type="NCBI Taxonomy" id="434922"/>
    <lineage>
        <taxon>Bacteria</taxon>
        <taxon>Pseudomonadati</taxon>
        <taxon>Pseudomonadota</taxon>
        <taxon>Gammaproteobacteria</taxon>
        <taxon>Legionellales</taxon>
        <taxon>Coxiellaceae</taxon>
        <taxon>Coxiella</taxon>
    </lineage>
</organism>
<feature type="domain" description="Helicase HerA-like C-terminal" evidence="1">
    <location>
        <begin position="5"/>
        <end position="417"/>
    </location>
</feature>
<dbReference type="PANTHER" id="PTHR30121">
    <property type="entry name" value="UNCHARACTERIZED PROTEIN YJGR-RELATED"/>
    <property type="match status" value="1"/>
</dbReference>
<evidence type="ECO:0000259" key="1">
    <source>
        <dbReference type="Pfam" id="PF05872"/>
    </source>
</evidence>